<feature type="domain" description="ATPase BadF/BadG/BcrA/BcrD type" evidence="1">
    <location>
        <begin position="4"/>
        <end position="302"/>
    </location>
</feature>
<dbReference type="InterPro" id="IPR052519">
    <property type="entry name" value="Euk-type_GlcNAc_Kinase"/>
</dbReference>
<keyword evidence="3" id="KW-1185">Reference proteome</keyword>
<dbReference type="SUPFAM" id="SSF53067">
    <property type="entry name" value="Actin-like ATPase domain"/>
    <property type="match status" value="2"/>
</dbReference>
<protein>
    <recommendedName>
        <fullName evidence="1">ATPase BadF/BadG/BcrA/BcrD type domain-containing protein</fullName>
    </recommendedName>
</protein>
<evidence type="ECO:0000259" key="1">
    <source>
        <dbReference type="Pfam" id="PF01869"/>
    </source>
</evidence>
<dbReference type="RefSeq" id="WP_189776484.1">
    <property type="nucleotide sequence ID" value="NZ_JACWEZ010000001.1"/>
</dbReference>
<dbReference type="PANTHER" id="PTHR43190:SF3">
    <property type="entry name" value="N-ACETYL-D-GLUCOSAMINE KINASE"/>
    <property type="match status" value="1"/>
</dbReference>
<dbReference type="PANTHER" id="PTHR43190">
    <property type="entry name" value="N-ACETYL-D-GLUCOSAMINE KINASE"/>
    <property type="match status" value="1"/>
</dbReference>
<sequence>MYYLGIDGGGTKTKAIITTEKGKLIAEALVGATNPNSVPEETIKLRFQNLFSQLWTQSNLHINDIRQVFAGMSGVSRQASKQKMKQLLSVILEKHENISVDNDAVTALYSGSFGKPGIVQISGTGSITYGINSDGEHGRVGGWGHFIDEKGSGFSIGRHALQAAFKAHDERRTLPLLGEFILEHFHEKELTDVIPHVYQAADIKVEIASLSRLVFKAADQGDVMALSIVKQQGKEIGKCISRLIDNQFKKEKQAIPVVLAGGIFNRVDLFQETMEQTLKLLGKEVHFIMPEIDPAGGAVIAALKKDGIQFNESEFIQNYQMSCRG</sequence>
<name>A0ABR7VGN6_VIRHA</name>
<gene>
    <name evidence="2" type="ORF">IC602_00620</name>
</gene>
<comment type="caution">
    <text evidence="2">The sequence shown here is derived from an EMBL/GenBank/DDBJ whole genome shotgun (WGS) entry which is preliminary data.</text>
</comment>
<dbReference type="InterPro" id="IPR043129">
    <property type="entry name" value="ATPase_NBD"/>
</dbReference>
<evidence type="ECO:0000313" key="3">
    <source>
        <dbReference type="Proteomes" id="UP000621631"/>
    </source>
</evidence>
<dbReference type="CDD" id="cd24007">
    <property type="entry name" value="ASKHA_NBD_eukNAGK-like"/>
    <property type="match status" value="1"/>
</dbReference>
<organism evidence="2 3">
    <name type="scientific">Virgibacillus halodenitrificans</name>
    <name type="common">Bacillus halodenitrificans</name>
    <dbReference type="NCBI Taxonomy" id="1482"/>
    <lineage>
        <taxon>Bacteria</taxon>
        <taxon>Bacillati</taxon>
        <taxon>Bacillota</taxon>
        <taxon>Bacilli</taxon>
        <taxon>Bacillales</taxon>
        <taxon>Bacillaceae</taxon>
        <taxon>Virgibacillus</taxon>
    </lineage>
</organism>
<accession>A0ABR7VGN6</accession>
<dbReference type="Gene3D" id="3.30.420.40">
    <property type="match status" value="2"/>
</dbReference>
<dbReference type="EMBL" id="JACWEZ010000001">
    <property type="protein sequence ID" value="MBD1221110.1"/>
    <property type="molecule type" value="Genomic_DNA"/>
</dbReference>
<reference evidence="2 3" key="1">
    <citation type="submission" date="2020-09" db="EMBL/GenBank/DDBJ databases">
        <title>Draft Genome Sequences of Oil-Oxidizing Bacteria Halomonas titanicae, Marinobacter lutaoensis, and Virgibacillus halodenitrificans Isolated from Highly Saline Environments.</title>
        <authorList>
            <person name="Grouzdev D.S."/>
            <person name="Sokolova D.S."/>
            <person name="Semenova E.M."/>
            <person name="Borzenkov I.A."/>
            <person name="Bidzhieva S.K."/>
            <person name="Poltaraus A.B."/>
            <person name="Nazina T.N."/>
        </authorList>
    </citation>
    <scope>NUCLEOTIDE SEQUENCE [LARGE SCALE GENOMIC DNA]</scope>
    <source>
        <strain evidence="2 3">VKM B-3472D</strain>
    </source>
</reference>
<dbReference type="Proteomes" id="UP000621631">
    <property type="component" value="Unassembled WGS sequence"/>
</dbReference>
<evidence type="ECO:0000313" key="2">
    <source>
        <dbReference type="EMBL" id="MBD1221110.1"/>
    </source>
</evidence>
<proteinExistence type="predicted"/>
<dbReference type="Pfam" id="PF01869">
    <property type="entry name" value="BcrAD_BadFG"/>
    <property type="match status" value="1"/>
</dbReference>
<dbReference type="InterPro" id="IPR002731">
    <property type="entry name" value="ATPase_BadF"/>
</dbReference>